<protein>
    <recommendedName>
        <fullName evidence="5">Mid2 domain-containing protein</fullName>
    </recommendedName>
</protein>
<dbReference type="Proteomes" id="UP000650833">
    <property type="component" value="Unassembled WGS sequence"/>
</dbReference>
<keyword evidence="2" id="KW-0812">Transmembrane</keyword>
<evidence type="ECO:0000313" key="3">
    <source>
        <dbReference type="EMBL" id="KAG2204762.1"/>
    </source>
</evidence>
<evidence type="ECO:0000256" key="1">
    <source>
        <dbReference type="SAM" id="MobiDB-lite"/>
    </source>
</evidence>
<feature type="region of interest" description="Disordered" evidence="1">
    <location>
        <begin position="204"/>
        <end position="276"/>
    </location>
</feature>
<keyword evidence="4" id="KW-1185">Reference proteome</keyword>
<dbReference type="EMBL" id="JAEPRC010000189">
    <property type="protein sequence ID" value="KAG2204762.1"/>
    <property type="molecule type" value="Genomic_DNA"/>
</dbReference>
<evidence type="ECO:0000313" key="4">
    <source>
        <dbReference type="Proteomes" id="UP000650833"/>
    </source>
</evidence>
<feature type="compositionally biased region" description="Polar residues" evidence="1">
    <location>
        <begin position="335"/>
        <end position="346"/>
    </location>
</feature>
<feature type="region of interest" description="Disordered" evidence="1">
    <location>
        <begin position="283"/>
        <end position="302"/>
    </location>
</feature>
<feature type="transmembrane region" description="Helical" evidence="2">
    <location>
        <begin position="173"/>
        <end position="197"/>
    </location>
</feature>
<feature type="region of interest" description="Disordered" evidence="1">
    <location>
        <begin position="82"/>
        <end position="115"/>
    </location>
</feature>
<reference evidence="3" key="1">
    <citation type="submission" date="2020-12" db="EMBL/GenBank/DDBJ databases">
        <title>Metabolic potential, ecology and presence of endohyphal bacteria is reflected in genomic diversity of Mucoromycotina.</title>
        <authorList>
            <person name="Muszewska A."/>
            <person name="Okrasinska A."/>
            <person name="Steczkiewicz K."/>
            <person name="Drgas O."/>
            <person name="Orlowska M."/>
            <person name="Perlinska-Lenart U."/>
            <person name="Aleksandrzak-Piekarczyk T."/>
            <person name="Szatraj K."/>
            <person name="Zielenkiewicz U."/>
            <person name="Pilsyk S."/>
            <person name="Malc E."/>
            <person name="Mieczkowski P."/>
            <person name="Kruszewska J.S."/>
            <person name="Biernat P."/>
            <person name="Pawlowska J."/>
        </authorList>
    </citation>
    <scope>NUCLEOTIDE SEQUENCE</scope>
    <source>
        <strain evidence="3">CBS 226.32</strain>
    </source>
</reference>
<feature type="compositionally biased region" description="Polar residues" evidence="1">
    <location>
        <begin position="234"/>
        <end position="263"/>
    </location>
</feature>
<proteinExistence type="predicted"/>
<feature type="compositionally biased region" description="Polar residues" evidence="1">
    <location>
        <begin position="1"/>
        <end position="24"/>
    </location>
</feature>
<feature type="compositionally biased region" description="Low complexity" evidence="1">
    <location>
        <begin position="25"/>
        <end position="63"/>
    </location>
</feature>
<name>A0A8H7R6K3_9FUNG</name>
<keyword evidence="2" id="KW-1133">Transmembrane helix</keyword>
<dbReference type="OrthoDB" id="2289884at2759"/>
<comment type="caution">
    <text evidence="3">The sequence shown here is derived from an EMBL/GenBank/DDBJ whole genome shotgun (WGS) entry which is preliminary data.</text>
</comment>
<sequence length="375" mass="39686">MDYSGSVTESRPESTSGPVSRTTEASTSSTKAVSITSTTASVTSTTANPTTDSSSTTTNGMTSDTSSSIIIFTSTTSFIETTTSSSTNSVDSTALPGDTSTTTHSSSISSTTPPAMISTTKEIATSTAVPIVTVTTSGTIVRTYTSTSYSSFITHVATAVPSQTVSIEESTNVGAIVGGVVGGVAAIVLIGFIVIVLKKRRRNKRKEISYESETGGTGGGADIGPMNPHPFGNDYNTYGTPTVISDNNSQPSSRPLSMSTAPSQGIKPRPFVQAYNPTYQDPQQYAAYDGTNSPPQDRYYNDYNQQPYSNNYNTNTYSHDTYYAQQQEPMIPVSTSATGISTSNGRNVPDENDYDLSRKVSRHVPDEVPSVPHTR</sequence>
<feature type="compositionally biased region" description="Basic and acidic residues" evidence="1">
    <location>
        <begin position="355"/>
        <end position="366"/>
    </location>
</feature>
<feature type="region of interest" description="Disordered" evidence="1">
    <location>
        <begin position="1"/>
        <end position="63"/>
    </location>
</feature>
<keyword evidence="2" id="KW-0472">Membrane</keyword>
<gene>
    <name evidence="3" type="ORF">INT46_006155</name>
</gene>
<accession>A0A8H7R6K3</accession>
<evidence type="ECO:0008006" key="5">
    <source>
        <dbReference type="Google" id="ProtNLM"/>
    </source>
</evidence>
<feature type="region of interest" description="Disordered" evidence="1">
    <location>
        <begin position="335"/>
        <end position="375"/>
    </location>
</feature>
<dbReference type="AlphaFoldDB" id="A0A8H7R6K3"/>
<evidence type="ECO:0000256" key="2">
    <source>
        <dbReference type="SAM" id="Phobius"/>
    </source>
</evidence>
<organism evidence="3 4">
    <name type="scientific">Mucor plumbeus</name>
    <dbReference type="NCBI Taxonomy" id="97098"/>
    <lineage>
        <taxon>Eukaryota</taxon>
        <taxon>Fungi</taxon>
        <taxon>Fungi incertae sedis</taxon>
        <taxon>Mucoromycota</taxon>
        <taxon>Mucoromycotina</taxon>
        <taxon>Mucoromycetes</taxon>
        <taxon>Mucorales</taxon>
        <taxon>Mucorineae</taxon>
        <taxon>Mucoraceae</taxon>
        <taxon>Mucor</taxon>
    </lineage>
</organism>